<evidence type="ECO:0000313" key="2">
    <source>
        <dbReference type="Proteomes" id="UP001261871"/>
    </source>
</evidence>
<evidence type="ECO:0008006" key="3">
    <source>
        <dbReference type="Google" id="ProtNLM"/>
    </source>
</evidence>
<dbReference type="PROSITE" id="PS51257">
    <property type="entry name" value="PROKAR_LIPOPROTEIN"/>
    <property type="match status" value="1"/>
</dbReference>
<gene>
    <name evidence="1" type="ORF">J2W95_000320</name>
</gene>
<sequence length="270" mass="30001">MNITRYITIVIALFFFVSCEDVVNVDLNTAPPRLVVDASINWQKGTDGSIQKIILSSTTDYYSNVIPKVSGATVSIKNSQNTTFVFTEIPNTGEYESIDFDPIIGETYTLTIIYNGATYTASETMQSVTPIESVAQKNNAGFSGEDYEVVVYYQDPLAKNFYMAKFFPDIYKSPTFMAIGDEFSNGNQKSWNFSDEDLKQGTAIAITHYGISENYYNYMNKIIATVGSSGPFATTPAAVRGNIVNQTNIENYALGYFSLNEVDSENYIIK</sequence>
<comment type="caution">
    <text evidence="1">The sequence shown here is derived from an EMBL/GenBank/DDBJ whole genome shotgun (WGS) entry which is preliminary data.</text>
</comment>
<organism evidence="1 2">
    <name type="scientific">Flavobacterium granuli</name>
    <dbReference type="NCBI Taxonomy" id="280093"/>
    <lineage>
        <taxon>Bacteria</taxon>
        <taxon>Pseudomonadati</taxon>
        <taxon>Bacteroidota</taxon>
        <taxon>Flavobacteriia</taxon>
        <taxon>Flavobacteriales</taxon>
        <taxon>Flavobacteriaceae</taxon>
        <taxon>Flavobacterium</taxon>
    </lineage>
</organism>
<dbReference type="InterPro" id="IPR025345">
    <property type="entry name" value="DUF4249"/>
</dbReference>
<name>A0ABU1RXZ8_9FLAO</name>
<dbReference type="EMBL" id="JAVDTX010000001">
    <property type="protein sequence ID" value="MDR6843640.1"/>
    <property type="molecule type" value="Genomic_DNA"/>
</dbReference>
<dbReference type="RefSeq" id="WP_310003235.1">
    <property type="nucleotide sequence ID" value="NZ_JAVDTX010000001.1"/>
</dbReference>
<proteinExistence type="predicted"/>
<keyword evidence="2" id="KW-1185">Reference proteome</keyword>
<protein>
    <recommendedName>
        <fullName evidence="3">DUF4249 domain-containing protein</fullName>
    </recommendedName>
</protein>
<accession>A0ABU1RXZ8</accession>
<dbReference type="Proteomes" id="UP001261871">
    <property type="component" value="Unassembled WGS sequence"/>
</dbReference>
<reference evidence="1 2" key="1">
    <citation type="submission" date="2023-07" db="EMBL/GenBank/DDBJ databases">
        <title>Sorghum-associated microbial communities from plants grown in Nebraska, USA.</title>
        <authorList>
            <person name="Schachtman D."/>
        </authorList>
    </citation>
    <scope>NUCLEOTIDE SEQUENCE [LARGE SCALE GENOMIC DNA]</scope>
    <source>
        <strain evidence="1 2">BE124</strain>
    </source>
</reference>
<dbReference type="Pfam" id="PF14054">
    <property type="entry name" value="DUF4249"/>
    <property type="match status" value="1"/>
</dbReference>
<evidence type="ECO:0000313" key="1">
    <source>
        <dbReference type="EMBL" id="MDR6843640.1"/>
    </source>
</evidence>